<sequence length="125" mass="14152">MKCLCNAKHETHACPQLIGEDCKRCKHSNCSCSLANTLTLRKHCIGYHTATVCIGANKFAKAVGSAFAEDRGTVFRVKTSVGKNNSALRSLSVRLYERHWRYRCQKNRNFCLRRTPHLLRLANSV</sequence>
<evidence type="ECO:0000313" key="2">
    <source>
        <dbReference type="Proteomes" id="UP000594454"/>
    </source>
</evidence>
<keyword evidence="2" id="KW-1185">Reference proteome</keyword>
<evidence type="ECO:0000313" key="1">
    <source>
        <dbReference type="EMBL" id="CAD7078955.1"/>
    </source>
</evidence>
<dbReference type="Proteomes" id="UP000594454">
    <property type="component" value="Chromosome 1"/>
</dbReference>
<reference evidence="1 2" key="1">
    <citation type="submission" date="2020-11" db="EMBL/GenBank/DDBJ databases">
        <authorList>
            <person name="Wallbank WR R."/>
            <person name="Pardo Diaz C."/>
            <person name="Kozak K."/>
            <person name="Martin S."/>
            <person name="Jiggins C."/>
            <person name="Moest M."/>
            <person name="Warren A I."/>
            <person name="Generalovic N T."/>
            <person name="Byers J.R.P. K."/>
            <person name="Montejo-Kovacevich G."/>
            <person name="Yen C E."/>
        </authorList>
    </citation>
    <scope>NUCLEOTIDE SEQUENCE [LARGE SCALE GENOMIC DNA]</scope>
</reference>
<dbReference type="InParanoid" id="A0A7R8UDU4"/>
<gene>
    <name evidence="1" type="ORF">HERILL_LOCUS2194</name>
</gene>
<organism evidence="1 2">
    <name type="scientific">Hermetia illucens</name>
    <name type="common">Black soldier fly</name>
    <dbReference type="NCBI Taxonomy" id="343691"/>
    <lineage>
        <taxon>Eukaryota</taxon>
        <taxon>Metazoa</taxon>
        <taxon>Ecdysozoa</taxon>
        <taxon>Arthropoda</taxon>
        <taxon>Hexapoda</taxon>
        <taxon>Insecta</taxon>
        <taxon>Pterygota</taxon>
        <taxon>Neoptera</taxon>
        <taxon>Endopterygota</taxon>
        <taxon>Diptera</taxon>
        <taxon>Brachycera</taxon>
        <taxon>Stratiomyomorpha</taxon>
        <taxon>Stratiomyidae</taxon>
        <taxon>Hermetiinae</taxon>
        <taxon>Hermetia</taxon>
    </lineage>
</organism>
<dbReference type="AlphaFoldDB" id="A0A7R8UDU4"/>
<dbReference type="EMBL" id="LR899009">
    <property type="protein sequence ID" value="CAD7078955.1"/>
    <property type="molecule type" value="Genomic_DNA"/>
</dbReference>
<accession>A0A7R8UDU4</accession>
<proteinExistence type="predicted"/>
<name>A0A7R8UDU4_HERIL</name>
<protein>
    <submittedName>
        <fullName evidence="1">Uncharacterized protein</fullName>
    </submittedName>
</protein>